<evidence type="ECO:0000256" key="1">
    <source>
        <dbReference type="SAM" id="MobiDB-lite"/>
    </source>
</evidence>
<proteinExistence type="predicted"/>
<accession>A0AAD4UP79</accession>
<dbReference type="Proteomes" id="UP001214576">
    <property type="component" value="Unassembled WGS sequence"/>
</dbReference>
<organism evidence="2 3">
    <name type="scientific">Ovis ammon polii</name>
    <dbReference type="NCBI Taxonomy" id="230172"/>
    <lineage>
        <taxon>Eukaryota</taxon>
        <taxon>Metazoa</taxon>
        <taxon>Chordata</taxon>
        <taxon>Craniata</taxon>
        <taxon>Vertebrata</taxon>
        <taxon>Euteleostomi</taxon>
        <taxon>Mammalia</taxon>
        <taxon>Eutheria</taxon>
        <taxon>Laurasiatheria</taxon>
        <taxon>Artiodactyla</taxon>
        <taxon>Ruminantia</taxon>
        <taxon>Pecora</taxon>
        <taxon>Bovidae</taxon>
        <taxon>Caprinae</taxon>
        <taxon>Ovis</taxon>
    </lineage>
</organism>
<feature type="region of interest" description="Disordered" evidence="1">
    <location>
        <begin position="76"/>
        <end position="97"/>
    </location>
</feature>
<gene>
    <name evidence="2" type="ORF">MG293_001196</name>
</gene>
<sequence>MEGRHLCFTEMETNSEMGRDLYKATRIPPAPTGCSGPRGVDAPVCMCRTPPCMCAIKRYGPARWWRKVMLKQKCQERAKEESSTGTDGITMADDRGNTVPNASSLPISLLKQIFRVETKAPKFWKSENHIYSPFIR</sequence>
<keyword evidence="3" id="KW-1185">Reference proteome</keyword>
<dbReference type="EMBL" id="JAKZEL010000001">
    <property type="protein sequence ID" value="KAI4548866.1"/>
    <property type="molecule type" value="Genomic_DNA"/>
</dbReference>
<protein>
    <submittedName>
        <fullName evidence="2">Uncharacterized protein</fullName>
    </submittedName>
</protein>
<evidence type="ECO:0000313" key="3">
    <source>
        <dbReference type="Proteomes" id="UP001214576"/>
    </source>
</evidence>
<comment type="caution">
    <text evidence="2">The sequence shown here is derived from an EMBL/GenBank/DDBJ whole genome shotgun (WGS) entry which is preliminary data.</text>
</comment>
<dbReference type="AlphaFoldDB" id="A0AAD4UP79"/>
<evidence type="ECO:0000313" key="2">
    <source>
        <dbReference type="EMBL" id="KAI4548866.1"/>
    </source>
</evidence>
<reference evidence="2" key="1">
    <citation type="submission" date="2022-03" db="EMBL/GenBank/DDBJ databases">
        <title>Genomic analyses of argali, domestic sheep and their hybrids provide insights into chromosomal evolution, heterosis and genetic basis of agronomic traits.</title>
        <authorList>
            <person name="Li M."/>
        </authorList>
    </citation>
    <scope>NUCLEOTIDE SEQUENCE</scope>
    <source>
        <strain evidence="2">CAU-MHL-2022a</strain>
        <tissue evidence="2">Skin</tissue>
    </source>
</reference>
<name>A0AAD4UP79_OVIAM</name>